<feature type="compositionally biased region" description="Basic and acidic residues" evidence="1">
    <location>
        <begin position="131"/>
        <end position="157"/>
    </location>
</feature>
<feature type="region of interest" description="Disordered" evidence="1">
    <location>
        <begin position="62"/>
        <end position="218"/>
    </location>
</feature>
<evidence type="ECO:0000313" key="4">
    <source>
        <dbReference type="Proteomes" id="UP000226031"/>
    </source>
</evidence>
<feature type="compositionally biased region" description="Basic and acidic residues" evidence="1">
    <location>
        <begin position="66"/>
        <end position="108"/>
    </location>
</feature>
<feature type="signal peptide" evidence="2">
    <location>
        <begin position="1"/>
        <end position="19"/>
    </location>
</feature>
<evidence type="ECO:0000256" key="1">
    <source>
        <dbReference type="SAM" id="MobiDB-lite"/>
    </source>
</evidence>
<accession>A0A2B7ZRH2</accession>
<dbReference type="VEuPathDB" id="FungiDB:EMCG_04263"/>
<evidence type="ECO:0000313" key="3">
    <source>
        <dbReference type="EMBL" id="PGH35357.1"/>
    </source>
</evidence>
<proteinExistence type="predicted"/>
<comment type="caution">
    <text evidence="3">The sequence shown here is derived from an EMBL/GenBank/DDBJ whole genome shotgun (WGS) entry which is preliminary data.</text>
</comment>
<evidence type="ECO:0000256" key="2">
    <source>
        <dbReference type="SAM" id="SignalP"/>
    </source>
</evidence>
<reference evidence="3 4" key="1">
    <citation type="submission" date="2017-10" db="EMBL/GenBank/DDBJ databases">
        <title>Comparative genomics in systemic dimorphic fungi from Ajellomycetaceae.</title>
        <authorList>
            <person name="Munoz J.F."/>
            <person name="Mcewen J.G."/>
            <person name="Clay O.K."/>
            <person name="Cuomo C.A."/>
        </authorList>
    </citation>
    <scope>NUCLEOTIDE SEQUENCE [LARGE SCALE GENOMIC DNA]</scope>
    <source>
        <strain evidence="3 4">UAMH4076</strain>
    </source>
</reference>
<dbReference type="EMBL" id="PDND01000023">
    <property type="protein sequence ID" value="PGH35357.1"/>
    <property type="molecule type" value="Genomic_DNA"/>
</dbReference>
<protein>
    <submittedName>
        <fullName evidence="3">Uncharacterized protein</fullName>
    </submittedName>
</protein>
<name>A0A2B7ZRH2_9EURO</name>
<feature type="compositionally biased region" description="Basic and acidic residues" evidence="1">
    <location>
        <begin position="194"/>
        <end position="203"/>
    </location>
</feature>
<keyword evidence="4" id="KW-1185">Reference proteome</keyword>
<gene>
    <name evidence="3" type="ORF">GX50_01821</name>
</gene>
<dbReference type="Proteomes" id="UP000226031">
    <property type="component" value="Unassembled WGS sequence"/>
</dbReference>
<dbReference type="AlphaFoldDB" id="A0A2B7ZRH2"/>
<feature type="chain" id="PRO_5012089546" evidence="2">
    <location>
        <begin position="20"/>
        <end position="218"/>
    </location>
</feature>
<organism evidence="3 4">
    <name type="scientific">[Emmonsia] crescens</name>
    <dbReference type="NCBI Taxonomy" id="73230"/>
    <lineage>
        <taxon>Eukaryota</taxon>
        <taxon>Fungi</taxon>
        <taxon>Dikarya</taxon>
        <taxon>Ascomycota</taxon>
        <taxon>Pezizomycotina</taxon>
        <taxon>Eurotiomycetes</taxon>
        <taxon>Eurotiomycetidae</taxon>
        <taxon>Onygenales</taxon>
        <taxon>Ajellomycetaceae</taxon>
        <taxon>Emergomyces</taxon>
    </lineage>
</organism>
<keyword evidence="2" id="KW-0732">Signal</keyword>
<sequence>MRFAYSFTVLSGIAATVLSVPISDRGDLIARTEQESASLSARVVNPLDITLAAARDPRVGNVPTLLEKRGNEKRQDRFGYSHYDDNPEKAKRQFNYDDYDKPEKEKRQYGYGDYAPIAKAKRQDSFSYSDYDDKPQGENRQFDCDDYKSKEEKRSDQVEYPGNFPPPKSGMEREVEDLSTDISIEPEPGADPLPEGKRGDNAKRQFGYSSYDDDHDST</sequence>